<name>C5KKF7_PERM5</name>
<dbReference type="OrthoDB" id="272624at2759"/>
<dbReference type="AlphaFoldDB" id="C5KKF7"/>
<dbReference type="InterPro" id="IPR039467">
    <property type="entry name" value="TFIIIB_B''_Myb"/>
</dbReference>
<evidence type="ECO:0000256" key="1">
    <source>
        <dbReference type="SAM" id="MobiDB-lite"/>
    </source>
</evidence>
<feature type="compositionally biased region" description="Basic and acidic residues" evidence="1">
    <location>
        <begin position="177"/>
        <end position="190"/>
    </location>
</feature>
<dbReference type="InParanoid" id="C5KKF7"/>
<gene>
    <name evidence="3" type="ORF">Pmar_PMAR023395</name>
</gene>
<dbReference type="OMA" id="ELGMEPC"/>
<keyword evidence="4" id="KW-1185">Reference proteome</keyword>
<dbReference type="GO" id="GO:0070898">
    <property type="term" value="P:RNA polymerase III preinitiation complex assembly"/>
    <property type="evidence" value="ECO:0007669"/>
    <property type="project" value="TreeGrafter"/>
</dbReference>
<dbReference type="Proteomes" id="UP000007800">
    <property type="component" value="Unassembled WGS sequence"/>
</dbReference>
<dbReference type="SUPFAM" id="SSF46689">
    <property type="entry name" value="Homeodomain-like"/>
    <property type="match status" value="1"/>
</dbReference>
<dbReference type="EMBL" id="GG673688">
    <property type="protein sequence ID" value="EER15069.1"/>
    <property type="molecule type" value="Genomic_DNA"/>
</dbReference>
<dbReference type="RefSeq" id="XP_002783273.1">
    <property type="nucleotide sequence ID" value="XM_002783227.1"/>
</dbReference>
<accession>C5KKF7</accession>
<dbReference type="SMART" id="SM00717">
    <property type="entry name" value="SANT"/>
    <property type="match status" value="1"/>
</dbReference>
<protein>
    <recommendedName>
        <fullName evidence="2">Myb-like domain-containing protein</fullName>
    </recommendedName>
</protein>
<evidence type="ECO:0000259" key="2">
    <source>
        <dbReference type="SMART" id="SM00717"/>
    </source>
</evidence>
<dbReference type="PANTHER" id="PTHR22929:SF0">
    <property type="entry name" value="TRANSCRIPTION FACTOR TFIIIB COMPONENT B'' HOMOLOG"/>
    <property type="match status" value="1"/>
</dbReference>
<feature type="domain" description="Myb-like" evidence="2">
    <location>
        <begin position="286"/>
        <end position="335"/>
    </location>
</feature>
<dbReference type="PANTHER" id="PTHR22929">
    <property type="entry name" value="RNA POLYMERASE III TRANSCRIPTION INITIATION FACTOR B"/>
    <property type="match status" value="1"/>
</dbReference>
<reference evidence="3 4" key="1">
    <citation type="submission" date="2008-07" db="EMBL/GenBank/DDBJ databases">
        <authorList>
            <person name="El-Sayed N."/>
            <person name="Caler E."/>
            <person name="Inman J."/>
            <person name="Amedeo P."/>
            <person name="Hass B."/>
            <person name="Wortman J."/>
        </authorList>
    </citation>
    <scope>NUCLEOTIDE SEQUENCE [LARGE SCALE GENOMIC DNA]</scope>
    <source>
        <strain evidence="4">ATCC 50983 / TXsc</strain>
    </source>
</reference>
<evidence type="ECO:0000313" key="4">
    <source>
        <dbReference type="Proteomes" id="UP000007800"/>
    </source>
</evidence>
<evidence type="ECO:0000313" key="3">
    <source>
        <dbReference type="EMBL" id="EER15069.1"/>
    </source>
</evidence>
<dbReference type="InterPro" id="IPR009057">
    <property type="entry name" value="Homeodomain-like_sf"/>
</dbReference>
<dbReference type="GO" id="GO:0001156">
    <property type="term" value="F:TFIIIC-class transcription factor complex binding"/>
    <property type="evidence" value="ECO:0007669"/>
    <property type="project" value="TreeGrafter"/>
</dbReference>
<feature type="region of interest" description="Disordered" evidence="1">
    <location>
        <begin position="358"/>
        <end position="404"/>
    </location>
</feature>
<feature type="region of interest" description="Disordered" evidence="1">
    <location>
        <begin position="88"/>
        <end position="204"/>
    </location>
</feature>
<dbReference type="Pfam" id="PF15963">
    <property type="entry name" value="Myb_DNA-bind_7"/>
    <property type="match status" value="1"/>
</dbReference>
<proteinExistence type="predicted"/>
<organism evidence="4">
    <name type="scientific">Perkinsus marinus (strain ATCC 50983 / TXsc)</name>
    <dbReference type="NCBI Taxonomy" id="423536"/>
    <lineage>
        <taxon>Eukaryota</taxon>
        <taxon>Sar</taxon>
        <taxon>Alveolata</taxon>
        <taxon>Perkinsozoa</taxon>
        <taxon>Perkinsea</taxon>
        <taxon>Perkinsida</taxon>
        <taxon>Perkinsidae</taxon>
        <taxon>Perkinsus</taxon>
    </lineage>
</organism>
<dbReference type="InterPro" id="IPR001005">
    <property type="entry name" value="SANT/Myb"/>
</dbReference>
<feature type="compositionally biased region" description="Basic residues" evidence="1">
    <location>
        <begin position="106"/>
        <end position="117"/>
    </location>
</feature>
<dbReference type="GO" id="GO:0000126">
    <property type="term" value="C:transcription factor TFIIIB complex"/>
    <property type="evidence" value="ECO:0007669"/>
    <property type="project" value="TreeGrafter"/>
</dbReference>
<sequence length="404" mass="43085">MTIGMGGEVSDGPVAHTVMVDDIASPNQQVDDSPTTSCVVVPRAHDAGIDPIADVFSNAHVPSICGDPSPLSTNTDVVPSHGMTEIVLLPPSPSTPGESGSEVGNKRRRGGRKKKKADKPLTSTQISRRIAKRVRTELGVENPPSKRSAKGHGSTPSQSGDGTIVDLINRVVAQDTAEEKEKKGKNDGESPKTPATQADDLTPLDGAFGDLFGMVSFDKVMSTSSPSPTAGDGVVQQQLKFDESGNIVLQQDDSGSTGDIFGELNMMTTTDESGRCEYKDAYKRTHRSAWSDKETDKFYEALSMYGPDLMMISTVFGSTRTSSQLNTKMKNESKRNPVRFAAACNSKKAITTEAFVKDHGPIEPPEDPAALISDSREPYDADLGFTGTPLPPMGDDNPLLELLG</sequence>
<dbReference type="GeneID" id="9061953"/>